<comment type="caution">
    <text evidence="3">The sequence shown here is derived from an EMBL/GenBank/DDBJ whole genome shotgun (WGS) entry which is preliminary data.</text>
</comment>
<dbReference type="EMBL" id="NRSJ01000003">
    <property type="protein sequence ID" value="MBK1703579.1"/>
    <property type="molecule type" value="Genomic_DNA"/>
</dbReference>
<dbReference type="InterPro" id="IPR007167">
    <property type="entry name" value="Fe-transptr_FeoA-like"/>
</dbReference>
<dbReference type="InterPro" id="IPR008988">
    <property type="entry name" value="Transcriptional_repressor_C"/>
</dbReference>
<dbReference type="Pfam" id="PF04023">
    <property type="entry name" value="FeoA"/>
    <property type="match status" value="1"/>
</dbReference>
<protein>
    <recommendedName>
        <fullName evidence="2">Ferrous iron transporter FeoA-like domain-containing protein</fullName>
    </recommendedName>
</protein>
<gene>
    <name evidence="3" type="ORF">CKO40_03160</name>
</gene>
<dbReference type="GO" id="GO:0046914">
    <property type="term" value="F:transition metal ion binding"/>
    <property type="evidence" value="ECO:0007669"/>
    <property type="project" value="InterPro"/>
</dbReference>
<dbReference type="Proteomes" id="UP001296776">
    <property type="component" value="Unassembled WGS sequence"/>
</dbReference>
<evidence type="ECO:0000313" key="3">
    <source>
        <dbReference type="EMBL" id="MBK1703579.1"/>
    </source>
</evidence>
<keyword evidence="1" id="KW-0408">Iron</keyword>
<dbReference type="InterPro" id="IPR038157">
    <property type="entry name" value="FeoA_core_dom"/>
</dbReference>
<feature type="domain" description="Ferrous iron transporter FeoA-like" evidence="2">
    <location>
        <begin position="9"/>
        <end position="79"/>
    </location>
</feature>
<dbReference type="Gene3D" id="2.30.30.90">
    <property type="match status" value="1"/>
</dbReference>
<dbReference type="SUPFAM" id="SSF50037">
    <property type="entry name" value="C-terminal domain of transcriptional repressors"/>
    <property type="match status" value="1"/>
</dbReference>
<name>A0AAJ0X831_9GAMM</name>
<evidence type="ECO:0000313" key="4">
    <source>
        <dbReference type="Proteomes" id="UP001296776"/>
    </source>
</evidence>
<dbReference type="AlphaFoldDB" id="A0AAJ0X831"/>
<dbReference type="RefSeq" id="WP_200344624.1">
    <property type="nucleotide sequence ID" value="NZ_NRSJ01000003.1"/>
</dbReference>
<proteinExistence type="predicted"/>
<organism evidence="3 4">
    <name type="scientific">Halochromatium glycolicum</name>
    <dbReference type="NCBI Taxonomy" id="85075"/>
    <lineage>
        <taxon>Bacteria</taxon>
        <taxon>Pseudomonadati</taxon>
        <taxon>Pseudomonadota</taxon>
        <taxon>Gammaproteobacteria</taxon>
        <taxon>Chromatiales</taxon>
        <taxon>Chromatiaceae</taxon>
        <taxon>Halochromatium</taxon>
    </lineage>
</organism>
<keyword evidence="4" id="KW-1185">Reference proteome</keyword>
<dbReference type="SMART" id="SM00899">
    <property type="entry name" value="FeoA"/>
    <property type="match status" value="1"/>
</dbReference>
<evidence type="ECO:0000259" key="2">
    <source>
        <dbReference type="SMART" id="SM00899"/>
    </source>
</evidence>
<reference evidence="3" key="1">
    <citation type="submission" date="2017-08" db="EMBL/GenBank/DDBJ databases">
        <authorList>
            <person name="Imhoff J.F."/>
            <person name="Rahn T."/>
            <person name="Kuenzel S."/>
            <person name="Neulinger S.C."/>
        </authorList>
    </citation>
    <scope>NUCLEOTIDE SEQUENCE</scope>
    <source>
        <strain evidence="3">DSM 11080</strain>
    </source>
</reference>
<sequence>MDQRVSNPVQLTELPAGTAAMVSQIAGGRELRRKLRGLGIRLGSRIRIEHRRGSGLVVSSGSVRVALGGGIVDKLLVTPVEPDPPEQH</sequence>
<accession>A0AAJ0X831</accession>
<reference evidence="3" key="2">
    <citation type="journal article" date="2020" name="Microorganisms">
        <title>Osmotic Adaptation and Compatible Solute Biosynthesis of Phototrophic Bacteria as Revealed from Genome Analyses.</title>
        <authorList>
            <person name="Imhoff J.F."/>
            <person name="Rahn T."/>
            <person name="Kunzel S."/>
            <person name="Keller A."/>
            <person name="Neulinger S.C."/>
        </authorList>
    </citation>
    <scope>NUCLEOTIDE SEQUENCE</scope>
    <source>
        <strain evidence="3">DSM 11080</strain>
    </source>
</reference>
<evidence type="ECO:0000256" key="1">
    <source>
        <dbReference type="ARBA" id="ARBA00023004"/>
    </source>
</evidence>